<gene>
    <name evidence="1" type="ORF">S06H3_58498</name>
</gene>
<comment type="caution">
    <text evidence="1">The sequence shown here is derived from an EMBL/GenBank/DDBJ whole genome shotgun (WGS) entry which is preliminary data.</text>
</comment>
<dbReference type="EMBL" id="BARV01037879">
    <property type="protein sequence ID" value="GAI55280.1"/>
    <property type="molecule type" value="Genomic_DNA"/>
</dbReference>
<proteinExistence type="predicted"/>
<dbReference type="AlphaFoldDB" id="X1QWL5"/>
<sequence length="198" mass="23267">HPGEKRDIREWAKYWYGEELDDKGNLLSTFNRDSFWDWYQVGGRWDGAITDKPQNNSIPVEKLLEKARGAQEKIEGHMEAAKLMAGSMETVFSDQFACYDLWTKFFGDGKRDKVTKEQQKFYDEVMGRFKENLGGYHFYNKYIMGKVIDRDGKLHEGRKYGWFGFSKGTKSQDVWIKEYVGLLEKHKDCYLVALDCHV</sequence>
<reference evidence="1" key="1">
    <citation type="journal article" date="2014" name="Front. Microbiol.">
        <title>High frequency of phylogenetically diverse reductive dehalogenase-homologous genes in deep subseafloor sedimentary metagenomes.</title>
        <authorList>
            <person name="Kawai M."/>
            <person name="Futagami T."/>
            <person name="Toyoda A."/>
            <person name="Takaki Y."/>
            <person name="Nishi S."/>
            <person name="Hori S."/>
            <person name="Arai W."/>
            <person name="Tsubouchi T."/>
            <person name="Morono Y."/>
            <person name="Uchiyama I."/>
            <person name="Ito T."/>
            <person name="Fujiyama A."/>
            <person name="Inagaki F."/>
            <person name="Takami H."/>
        </authorList>
    </citation>
    <scope>NUCLEOTIDE SEQUENCE</scope>
    <source>
        <strain evidence="1">Expedition CK06-06</strain>
    </source>
</reference>
<organism evidence="1">
    <name type="scientific">marine sediment metagenome</name>
    <dbReference type="NCBI Taxonomy" id="412755"/>
    <lineage>
        <taxon>unclassified sequences</taxon>
        <taxon>metagenomes</taxon>
        <taxon>ecological metagenomes</taxon>
    </lineage>
</organism>
<evidence type="ECO:0000313" key="1">
    <source>
        <dbReference type="EMBL" id="GAI55280.1"/>
    </source>
</evidence>
<accession>X1QWL5</accession>
<protein>
    <submittedName>
        <fullName evidence="1">Uncharacterized protein</fullName>
    </submittedName>
</protein>
<feature type="non-terminal residue" evidence="1">
    <location>
        <position position="1"/>
    </location>
</feature>
<name>X1QWL5_9ZZZZ</name>